<dbReference type="InterPro" id="IPR050559">
    <property type="entry name" value="P-Pant_transferase_sf"/>
</dbReference>
<organism evidence="4 5">
    <name type="scientific">Pseudoduganella namucuonensis</name>
    <dbReference type="NCBI Taxonomy" id="1035707"/>
    <lineage>
        <taxon>Bacteria</taxon>
        <taxon>Pseudomonadati</taxon>
        <taxon>Pseudomonadota</taxon>
        <taxon>Betaproteobacteria</taxon>
        <taxon>Burkholderiales</taxon>
        <taxon>Oxalobacteraceae</taxon>
        <taxon>Telluria group</taxon>
        <taxon>Pseudoduganella</taxon>
    </lineage>
</organism>
<dbReference type="GO" id="GO:0000287">
    <property type="term" value="F:magnesium ion binding"/>
    <property type="evidence" value="ECO:0007669"/>
    <property type="project" value="InterPro"/>
</dbReference>
<dbReference type="EMBL" id="FPBO01000009">
    <property type="protein sequence ID" value="SFU77681.1"/>
    <property type="molecule type" value="Genomic_DNA"/>
</dbReference>
<evidence type="ECO:0000313" key="4">
    <source>
        <dbReference type="EMBL" id="SFU77681.1"/>
    </source>
</evidence>
<accession>A0A1I7IXY3</accession>
<dbReference type="RefSeq" id="WP_093555789.1">
    <property type="nucleotide sequence ID" value="NZ_FPBO01000009.1"/>
</dbReference>
<protein>
    <submittedName>
        <fullName evidence="4">4'-phosphopantetheinyl transferase</fullName>
    </submittedName>
</protein>
<dbReference type="InterPro" id="IPR008278">
    <property type="entry name" value="4-PPantetheinyl_Trfase_dom"/>
</dbReference>
<keyword evidence="2 4" id="KW-0808">Transferase</keyword>
<dbReference type="GO" id="GO:0005829">
    <property type="term" value="C:cytosol"/>
    <property type="evidence" value="ECO:0007669"/>
    <property type="project" value="TreeGrafter"/>
</dbReference>
<proteinExistence type="inferred from homology"/>
<dbReference type="Gene3D" id="3.90.470.20">
    <property type="entry name" value="4'-phosphopantetheinyl transferase domain"/>
    <property type="match status" value="1"/>
</dbReference>
<dbReference type="GO" id="GO:0008897">
    <property type="term" value="F:holo-[acyl-carrier-protein] synthase activity"/>
    <property type="evidence" value="ECO:0007669"/>
    <property type="project" value="InterPro"/>
</dbReference>
<sequence>MDAARADLWLLDAAAVDAALAAEWLSAMGPGERHRYHGFKRPARRAQFLAGRMLLRRALMEAAGIAPHALEVCERPGAAPELRVAHGARAPYFSLSHSGHWIACAVSAATPLGVDIEIMDAARDIAALSAQAFTEAEAAAIAALPEPGRVPAFYALWSRREAEYKLGSAPSHFHAVSHPELSVALCTALPLQSSMLHTHRVRAQDW</sequence>
<dbReference type="AlphaFoldDB" id="A0A1I7IXY3"/>
<dbReference type="PANTHER" id="PTHR12215">
    <property type="entry name" value="PHOSPHOPANTETHEINE TRANSFERASE"/>
    <property type="match status" value="1"/>
</dbReference>
<comment type="similarity">
    <text evidence="1">Belongs to the P-Pant transferase superfamily. Gsp/Sfp/HetI/AcpT family.</text>
</comment>
<dbReference type="Pfam" id="PF01648">
    <property type="entry name" value="ACPS"/>
    <property type="match status" value="1"/>
</dbReference>
<dbReference type="STRING" id="1035707.SAMN05216552_1009138"/>
<keyword evidence="5" id="KW-1185">Reference proteome</keyword>
<feature type="domain" description="4'-phosphopantetheinyl transferase" evidence="3">
    <location>
        <begin position="111"/>
        <end position="166"/>
    </location>
</feature>
<evidence type="ECO:0000313" key="5">
    <source>
        <dbReference type="Proteomes" id="UP000199391"/>
    </source>
</evidence>
<reference evidence="5" key="1">
    <citation type="submission" date="2016-10" db="EMBL/GenBank/DDBJ databases">
        <authorList>
            <person name="Varghese N."/>
            <person name="Submissions S."/>
        </authorList>
    </citation>
    <scope>NUCLEOTIDE SEQUENCE [LARGE SCALE GENOMIC DNA]</scope>
    <source>
        <strain evidence="5">CGMCC 1.11014</strain>
    </source>
</reference>
<evidence type="ECO:0000256" key="2">
    <source>
        <dbReference type="ARBA" id="ARBA00022679"/>
    </source>
</evidence>
<gene>
    <name evidence="4" type="ORF">SAMN05216552_1009138</name>
</gene>
<dbReference type="OrthoDB" id="9808281at2"/>
<dbReference type="SUPFAM" id="SSF56214">
    <property type="entry name" value="4'-phosphopantetheinyl transferase"/>
    <property type="match status" value="2"/>
</dbReference>
<evidence type="ECO:0000259" key="3">
    <source>
        <dbReference type="Pfam" id="PF01648"/>
    </source>
</evidence>
<evidence type="ECO:0000256" key="1">
    <source>
        <dbReference type="ARBA" id="ARBA00010990"/>
    </source>
</evidence>
<name>A0A1I7IXY3_9BURK</name>
<dbReference type="Proteomes" id="UP000199391">
    <property type="component" value="Unassembled WGS sequence"/>
</dbReference>
<dbReference type="GO" id="GO:0019878">
    <property type="term" value="P:lysine biosynthetic process via aminoadipic acid"/>
    <property type="evidence" value="ECO:0007669"/>
    <property type="project" value="TreeGrafter"/>
</dbReference>
<dbReference type="InterPro" id="IPR037143">
    <property type="entry name" value="4-PPantetheinyl_Trfase_dom_sf"/>
</dbReference>
<dbReference type="PANTHER" id="PTHR12215:SF10">
    <property type="entry name" value="L-AMINOADIPATE-SEMIALDEHYDE DEHYDROGENASE-PHOSPHOPANTETHEINYL TRANSFERASE"/>
    <property type="match status" value="1"/>
</dbReference>